<feature type="signal peptide" evidence="3">
    <location>
        <begin position="1"/>
        <end position="28"/>
    </location>
</feature>
<keyword evidence="5" id="KW-1185">Reference proteome</keyword>
<dbReference type="EMBL" id="CALLCH030000016">
    <property type="protein sequence ID" value="CAI4217384.1"/>
    <property type="molecule type" value="Genomic_DNA"/>
</dbReference>
<feature type="compositionally biased region" description="Low complexity" evidence="1">
    <location>
        <begin position="350"/>
        <end position="363"/>
    </location>
</feature>
<evidence type="ECO:0000313" key="4">
    <source>
        <dbReference type="EMBL" id="CAI4217384.1"/>
    </source>
</evidence>
<evidence type="ECO:0000256" key="2">
    <source>
        <dbReference type="SAM" id="Phobius"/>
    </source>
</evidence>
<keyword evidence="3" id="KW-0732">Signal</keyword>
<keyword evidence="2" id="KW-0472">Membrane</keyword>
<evidence type="ECO:0000256" key="1">
    <source>
        <dbReference type="SAM" id="MobiDB-lite"/>
    </source>
</evidence>
<evidence type="ECO:0000313" key="5">
    <source>
        <dbReference type="Proteomes" id="UP000838763"/>
    </source>
</evidence>
<keyword evidence="2" id="KW-1133">Transmembrane helix</keyword>
<name>A0A9P1H5X9_9PEZI</name>
<gene>
    <name evidence="4" type="ORF">PPNO1_LOCUS6997</name>
</gene>
<dbReference type="OrthoDB" id="5292518at2759"/>
<accession>A0A9P1H5X9</accession>
<feature type="compositionally biased region" description="Polar residues" evidence="1">
    <location>
        <begin position="250"/>
        <end position="261"/>
    </location>
</feature>
<proteinExistence type="predicted"/>
<evidence type="ECO:0000256" key="3">
    <source>
        <dbReference type="SAM" id="SignalP"/>
    </source>
</evidence>
<dbReference type="AlphaFoldDB" id="A0A9P1H5X9"/>
<feature type="compositionally biased region" description="Low complexity" evidence="1">
    <location>
        <begin position="262"/>
        <end position="285"/>
    </location>
</feature>
<sequence length="369" mass="37779">MTQPLTLSARCAATLFIVGFLMATITDAAEIRLRDGVHPNSYLCPADLGYGCCQNGLACGKSQCYATEPQTYVFTKTATTTEDGGAAKTLTSTITTTVTPTGDSEPTGAFPPETQFAKYYPSAIDKEQPIVTNTEDKDDGGGGGLTGAQIGGAVGGAVALLAIILVAAFLVIRRLNHVAKVVQEGGASVSGGSGSTADTSDYFKRRILAPYAAPKRLVYHVGAGLAVRAALGRRGSSGFSSRRQSHRSNSESTAAGSSTPGTWTRSNSTSVSRSGSSGRRTSGFGDATGVSSDNEGEEIAELEAGERALDMVSEAGEFHGYYGPADKLMGQTAARQVAAADKAARPVSSPPAMAGASDPAPGADGREES</sequence>
<keyword evidence="2" id="KW-0812">Transmembrane</keyword>
<organism evidence="4 5">
    <name type="scientific">Parascedosporium putredinis</name>
    <dbReference type="NCBI Taxonomy" id="1442378"/>
    <lineage>
        <taxon>Eukaryota</taxon>
        <taxon>Fungi</taxon>
        <taxon>Dikarya</taxon>
        <taxon>Ascomycota</taxon>
        <taxon>Pezizomycotina</taxon>
        <taxon>Sordariomycetes</taxon>
        <taxon>Hypocreomycetidae</taxon>
        <taxon>Microascales</taxon>
        <taxon>Microascaceae</taxon>
        <taxon>Parascedosporium</taxon>
    </lineage>
</organism>
<comment type="caution">
    <text evidence="4">The sequence shown here is derived from an EMBL/GenBank/DDBJ whole genome shotgun (WGS) entry which is preliminary data.</text>
</comment>
<reference evidence="4" key="1">
    <citation type="submission" date="2022-11" db="EMBL/GenBank/DDBJ databases">
        <authorList>
            <person name="Scott C."/>
            <person name="Bruce N."/>
        </authorList>
    </citation>
    <scope>NUCLEOTIDE SEQUENCE</scope>
</reference>
<dbReference type="Proteomes" id="UP000838763">
    <property type="component" value="Unassembled WGS sequence"/>
</dbReference>
<feature type="region of interest" description="Disordered" evidence="1">
    <location>
        <begin position="235"/>
        <end position="297"/>
    </location>
</feature>
<feature type="chain" id="PRO_5040329978" evidence="3">
    <location>
        <begin position="29"/>
        <end position="369"/>
    </location>
</feature>
<feature type="transmembrane region" description="Helical" evidence="2">
    <location>
        <begin position="150"/>
        <end position="172"/>
    </location>
</feature>
<protein>
    <submittedName>
        <fullName evidence="4">Uncharacterized protein</fullName>
    </submittedName>
</protein>
<feature type="region of interest" description="Disordered" evidence="1">
    <location>
        <begin position="336"/>
        <end position="369"/>
    </location>
</feature>